<feature type="transmembrane region" description="Helical" evidence="7">
    <location>
        <begin position="119"/>
        <end position="137"/>
    </location>
</feature>
<reference evidence="9 10" key="1">
    <citation type="submission" date="2016-10" db="EMBL/GenBank/DDBJ databases">
        <authorList>
            <person name="de Groot N.N."/>
        </authorList>
    </citation>
    <scope>NUCLEOTIDE SEQUENCE [LARGE SCALE GENOMIC DNA]</scope>
    <source>
        <strain evidence="9 10">IBRC-M 10780</strain>
    </source>
</reference>
<keyword evidence="4 7" id="KW-0812">Transmembrane</keyword>
<dbReference type="EMBL" id="FOHE01000005">
    <property type="protein sequence ID" value="SET10244.1"/>
    <property type="molecule type" value="Genomic_DNA"/>
</dbReference>
<dbReference type="GO" id="GO:0042158">
    <property type="term" value="P:lipoprotein biosynthetic process"/>
    <property type="evidence" value="ECO:0007669"/>
    <property type="project" value="UniProtKB-UniRule"/>
</dbReference>
<evidence type="ECO:0000256" key="2">
    <source>
        <dbReference type="ARBA" id="ARBA00022475"/>
    </source>
</evidence>
<dbReference type="AlphaFoldDB" id="A0A1I0BTI0"/>
<name>A0A1I0BTI0_9BACI</name>
<evidence type="ECO:0000256" key="1">
    <source>
        <dbReference type="ARBA" id="ARBA00007150"/>
    </source>
</evidence>
<dbReference type="OrthoDB" id="871140at2"/>
<evidence type="ECO:0000256" key="4">
    <source>
        <dbReference type="ARBA" id="ARBA00022692"/>
    </source>
</evidence>
<feature type="compositionally biased region" description="Basic residues" evidence="8">
    <location>
        <begin position="277"/>
        <end position="287"/>
    </location>
</feature>
<dbReference type="InterPro" id="IPR001640">
    <property type="entry name" value="Lgt"/>
</dbReference>
<comment type="function">
    <text evidence="7">Catalyzes the transfer of the diacylglyceryl group from phosphatidylglycerol to the sulfhydryl group of the N-terminal cysteine of a prolipoprotein, the first step in the formation of mature lipoproteins.</text>
</comment>
<dbReference type="STRING" id="930131.SAMN05216389_105172"/>
<feature type="transmembrane region" description="Helical" evidence="7">
    <location>
        <begin position="207"/>
        <end position="225"/>
    </location>
</feature>
<gene>
    <name evidence="7" type="primary">lgt</name>
    <name evidence="9" type="ORF">SAMN05216389_105172</name>
</gene>
<feature type="transmembrane region" description="Helical" evidence="7">
    <location>
        <begin position="93"/>
        <end position="112"/>
    </location>
</feature>
<protein>
    <recommendedName>
        <fullName evidence="7">Phosphatidylglycerol--prolipoprotein diacylglyceryl transferase</fullName>
        <ecNumber evidence="7">2.5.1.145</ecNumber>
    </recommendedName>
</protein>
<evidence type="ECO:0000256" key="3">
    <source>
        <dbReference type="ARBA" id="ARBA00022679"/>
    </source>
</evidence>
<comment type="similarity">
    <text evidence="1 7">Belongs to the Lgt family.</text>
</comment>
<dbReference type="PROSITE" id="PS01311">
    <property type="entry name" value="LGT"/>
    <property type="match status" value="1"/>
</dbReference>
<feature type="region of interest" description="Disordered" evidence="8">
    <location>
        <begin position="268"/>
        <end position="287"/>
    </location>
</feature>
<keyword evidence="2 7" id="KW-1003">Cell membrane</keyword>
<keyword evidence="5 7" id="KW-1133">Transmembrane helix</keyword>
<evidence type="ECO:0000256" key="5">
    <source>
        <dbReference type="ARBA" id="ARBA00022989"/>
    </source>
</evidence>
<keyword evidence="6 7" id="KW-0472">Membrane</keyword>
<evidence type="ECO:0000256" key="7">
    <source>
        <dbReference type="HAMAP-Rule" id="MF_01147"/>
    </source>
</evidence>
<accession>A0A1I0BTI0</accession>
<dbReference type="PANTHER" id="PTHR30589:SF0">
    <property type="entry name" value="PHOSPHATIDYLGLYCEROL--PROLIPOPROTEIN DIACYLGLYCERYL TRANSFERASE"/>
    <property type="match status" value="1"/>
</dbReference>
<dbReference type="Pfam" id="PF01790">
    <property type="entry name" value="LGT"/>
    <property type="match status" value="1"/>
</dbReference>
<organism evidence="9 10">
    <name type="scientific">Oceanobacillus limi</name>
    <dbReference type="NCBI Taxonomy" id="930131"/>
    <lineage>
        <taxon>Bacteria</taxon>
        <taxon>Bacillati</taxon>
        <taxon>Bacillota</taxon>
        <taxon>Bacilli</taxon>
        <taxon>Bacillales</taxon>
        <taxon>Bacillaceae</taxon>
        <taxon>Oceanobacillus</taxon>
    </lineage>
</organism>
<feature type="transmembrane region" description="Helical" evidence="7">
    <location>
        <begin position="237"/>
        <end position="258"/>
    </location>
</feature>
<dbReference type="GO" id="GO:0008961">
    <property type="term" value="F:phosphatidylglycerol-prolipoprotein diacylglyceryl transferase activity"/>
    <property type="evidence" value="ECO:0007669"/>
    <property type="project" value="UniProtKB-UniRule"/>
</dbReference>
<dbReference type="HAMAP" id="MF_01147">
    <property type="entry name" value="Lgt"/>
    <property type="match status" value="1"/>
</dbReference>
<dbReference type="Proteomes" id="UP000198618">
    <property type="component" value="Unassembled WGS sequence"/>
</dbReference>
<feature type="transmembrane region" description="Helical" evidence="7">
    <location>
        <begin position="51"/>
        <end position="73"/>
    </location>
</feature>
<keyword evidence="9" id="KW-0449">Lipoprotein</keyword>
<dbReference type="UniPathway" id="UPA00664"/>
<feature type="transmembrane region" description="Helical" evidence="7">
    <location>
        <begin position="20"/>
        <end position="39"/>
    </location>
</feature>
<dbReference type="NCBIfam" id="TIGR00544">
    <property type="entry name" value="lgt"/>
    <property type="match status" value="1"/>
</dbReference>
<keyword evidence="10" id="KW-1185">Reference proteome</keyword>
<evidence type="ECO:0000256" key="8">
    <source>
        <dbReference type="SAM" id="MobiDB-lite"/>
    </source>
</evidence>
<evidence type="ECO:0000313" key="9">
    <source>
        <dbReference type="EMBL" id="SET10244.1"/>
    </source>
</evidence>
<comment type="subcellular location">
    <subcellularLocation>
        <location evidence="7">Cell membrane</location>
        <topology evidence="7">Multi-pass membrane protein</topology>
    </subcellularLocation>
</comment>
<sequence length="287" mass="32393">MSCDAPALDRVFLQIGSLPIYWYGVIIATGAFLALWLVTREANRLGMKKDIMVDLVVFAIPISIICARIYYVVFEWENYANGPLWRVIAIWEGGIAIHGALIGAVLTAVIFARVKKVSFWKLADVAAPGLILGQAIGRWGNFMNQEAHGGPISESTYNSFHQYLPDFIMNQMCIDGVLYHPTFLYESVWNIFVLILLLVLRRKNLLRGELFITYLMSYSVGRFFIEGMRTDSLYGGGLRAAQVISILIIVAGIILIIYRRRTIKARYNDSEPSSNKKGTKKNTKKKK</sequence>
<comment type="pathway">
    <text evidence="7">Protein modification; lipoprotein biosynthesis (diacylglyceryl transfer).</text>
</comment>
<feature type="transmembrane region" description="Helical" evidence="7">
    <location>
        <begin position="182"/>
        <end position="200"/>
    </location>
</feature>
<proteinExistence type="inferred from homology"/>
<evidence type="ECO:0000313" key="10">
    <source>
        <dbReference type="Proteomes" id="UP000198618"/>
    </source>
</evidence>
<evidence type="ECO:0000256" key="6">
    <source>
        <dbReference type="ARBA" id="ARBA00023136"/>
    </source>
</evidence>
<dbReference type="EC" id="2.5.1.145" evidence="7"/>
<dbReference type="PANTHER" id="PTHR30589">
    <property type="entry name" value="PROLIPOPROTEIN DIACYLGLYCERYL TRANSFERASE"/>
    <property type="match status" value="1"/>
</dbReference>
<dbReference type="RefSeq" id="WP_090868488.1">
    <property type="nucleotide sequence ID" value="NZ_FOHE01000005.1"/>
</dbReference>
<keyword evidence="3 7" id="KW-0808">Transferase</keyword>
<comment type="catalytic activity">
    <reaction evidence="7">
        <text>L-cysteinyl-[prolipoprotein] + a 1,2-diacyl-sn-glycero-3-phospho-(1'-sn-glycerol) = an S-1,2-diacyl-sn-glyceryl-L-cysteinyl-[prolipoprotein] + sn-glycerol 1-phosphate + H(+)</text>
        <dbReference type="Rhea" id="RHEA:56712"/>
        <dbReference type="Rhea" id="RHEA-COMP:14679"/>
        <dbReference type="Rhea" id="RHEA-COMP:14680"/>
        <dbReference type="ChEBI" id="CHEBI:15378"/>
        <dbReference type="ChEBI" id="CHEBI:29950"/>
        <dbReference type="ChEBI" id="CHEBI:57685"/>
        <dbReference type="ChEBI" id="CHEBI:64716"/>
        <dbReference type="ChEBI" id="CHEBI:140658"/>
        <dbReference type="EC" id="2.5.1.145"/>
    </reaction>
</comment>
<dbReference type="GO" id="GO:0005886">
    <property type="term" value="C:plasma membrane"/>
    <property type="evidence" value="ECO:0007669"/>
    <property type="project" value="UniProtKB-SubCell"/>
</dbReference>
<feature type="binding site" evidence="7">
    <location>
        <position position="138"/>
    </location>
    <ligand>
        <name>a 1,2-diacyl-sn-glycero-3-phospho-(1'-sn-glycerol)</name>
        <dbReference type="ChEBI" id="CHEBI:64716"/>
    </ligand>
</feature>